<dbReference type="Gene3D" id="3.10.180.10">
    <property type="entry name" value="2,3-Dihydroxybiphenyl 1,2-Dioxygenase, domain 1"/>
    <property type="match status" value="1"/>
</dbReference>
<proteinExistence type="predicted"/>
<dbReference type="OrthoDB" id="9803142at2"/>
<dbReference type="PANTHER" id="PTHR21366">
    <property type="entry name" value="GLYOXALASE FAMILY PROTEIN"/>
    <property type="match status" value="1"/>
</dbReference>
<dbReference type="EMBL" id="HG966617">
    <property type="protein sequence ID" value="CDO61129.1"/>
    <property type="molecule type" value="Genomic_DNA"/>
</dbReference>
<evidence type="ECO:0000313" key="2">
    <source>
        <dbReference type="EMBL" id="CDO61129.1"/>
    </source>
</evidence>
<dbReference type="InterPro" id="IPR029068">
    <property type="entry name" value="Glyas_Bleomycin-R_OHBP_Dase"/>
</dbReference>
<dbReference type="Pfam" id="PF00903">
    <property type="entry name" value="Glyoxalase"/>
    <property type="match status" value="1"/>
</dbReference>
<dbReference type="PROSITE" id="PS51819">
    <property type="entry name" value="VOC"/>
    <property type="match status" value="1"/>
</dbReference>
<dbReference type="InterPro" id="IPR037523">
    <property type="entry name" value="VOC_core"/>
</dbReference>
<dbReference type="InterPro" id="IPR050383">
    <property type="entry name" value="GlyoxalaseI/FosfomycinResist"/>
</dbReference>
<organism evidence="2 3">
    <name type="scientific">Candidatus Phaeomarinibacter ectocarpi</name>
    <dbReference type="NCBI Taxonomy" id="1458461"/>
    <lineage>
        <taxon>Bacteria</taxon>
        <taxon>Pseudomonadati</taxon>
        <taxon>Pseudomonadota</taxon>
        <taxon>Alphaproteobacteria</taxon>
        <taxon>Hyphomicrobiales</taxon>
        <taxon>Parvibaculaceae</taxon>
        <taxon>Candidatus Phaeomarinibacter</taxon>
    </lineage>
</organism>
<dbReference type="PANTHER" id="PTHR21366:SF31">
    <property type="entry name" value="METALLOTHIOL TRANSFERASE FOSB"/>
    <property type="match status" value="1"/>
</dbReference>
<dbReference type="HOGENOM" id="CLU_084417_1_1_5"/>
<feature type="domain" description="VOC" evidence="1">
    <location>
        <begin position="23"/>
        <end position="155"/>
    </location>
</feature>
<protein>
    <submittedName>
        <fullName evidence="2">Glyoxalase family protein</fullName>
    </submittedName>
</protein>
<reference evidence="2 3" key="1">
    <citation type="journal article" date="2014" name="Front. Genet.">
        <title>Genome and metabolic network of "Candidatus Phaeomarinobacter ectocarpi" Ec32, a new candidate genus of Alphaproteobacteria frequently associated with brown algae.</title>
        <authorList>
            <person name="Dittami S.M."/>
            <person name="Barbeyron T."/>
            <person name="Boyen C."/>
            <person name="Cambefort J."/>
            <person name="Collet G."/>
            <person name="Delage L."/>
            <person name="Gobet A."/>
            <person name="Groisillier A."/>
            <person name="Leblanc C."/>
            <person name="Michel G."/>
            <person name="Scornet D."/>
            <person name="Siegel A."/>
            <person name="Tapia J.E."/>
            <person name="Tonon T."/>
        </authorList>
    </citation>
    <scope>NUCLEOTIDE SEQUENCE [LARGE SCALE GENOMIC DNA]</scope>
    <source>
        <strain evidence="2 3">Ec32</strain>
    </source>
</reference>
<evidence type="ECO:0000313" key="3">
    <source>
        <dbReference type="Proteomes" id="UP000032160"/>
    </source>
</evidence>
<dbReference type="RefSeq" id="WP_043949011.1">
    <property type="nucleotide sequence ID" value="NZ_HG966617.1"/>
</dbReference>
<accession>X5MHE5</accession>
<dbReference type="SUPFAM" id="SSF54593">
    <property type="entry name" value="Glyoxalase/Bleomycin resistance protein/Dihydroxybiphenyl dioxygenase"/>
    <property type="match status" value="1"/>
</dbReference>
<gene>
    <name evidence="2" type="ORF">BN1012_Phect2917</name>
</gene>
<name>X5MHE5_9HYPH</name>
<dbReference type="KEGG" id="pect:BN1012_Phect2917"/>
<dbReference type="AlphaFoldDB" id="X5MHE5"/>
<dbReference type="Proteomes" id="UP000032160">
    <property type="component" value="Chromosome I"/>
</dbReference>
<evidence type="ECO:0000259" key="1">
    <source>
        <dbReference type="PROSITE" id="PS51819"/>
    </source>
</evidence>
<sequence>MKELLGTVDHIDNIKTAAPKIAGIHHSAFRCRDAGETRKFYVDILGLEDGAALAFDKDPAGNDRPYMHLFFKMGDGNFLAFFDEPNSVKEDLFTMKDGIEDYHFAFEVASMDEQAQFKTRLEEAKVPVFGPIDHEFCHSIYFFDPNGLALEITVRDACHDTYMAEEGAEARAAIAKWTAKTEAMKQAKLTPAAAE</sequence>
<dbReference type="CDD" id="cd06587">
    <property type="entry name" value="VOC"/>
    <property type="match status" value="1"/>
</dbReference>
<dbReference type="InterPro" id="IPR004360">
    <property type="entry name" value="Glyas_Fos-R_dOase_dom"/>
</dbReference>
<keyword evidence="3" id="KW-1185">Reference proteome</keyword>
<dbReference type="STRING" id="1458461.BN1012_Phect2917"/>